<reference evidence="3" key="1">
    <citation type="submission" date="2025-08" db="UniProtKB">
        <authorList>
            <consortium name="Ensembl"/>
        </authorList>
    </citation>
    <scope>IDENTIFICATION</scope>
</reference>
<proteinExistence type="predicted"/>
<evidence type="ECO:0000313" key="3">
    <source>
        <dbReference type="Ensembl" id="ENSNPEP00000013163.1"/>
    </source>
</evidence>
<name>A0A8C6ZHM0_NOTPE</name>
<evidence type="ECO:0000313" key="4">
    <source>
        <dbReference type="Proteomes" id="UP000694420"/>
    </source>
</evidence>
<evidence type="ECO:0000259" key="2">
    <source>
        <dbReference type="PROSITE" id="PS50869"/>
    </source>
</evidence>
<organism evidence="3 4">
    <name type="scientific">Nothoprocta perdicaria</name>
    <name type="common">Chilean tinamou</name>
    <name type="synonym">Crypturus perdicarius</name>
    <dbReference type="NCBI Taxonomy" id="30464"/>
    <lineage>
        <taxon>Eukaryota</taxon>
        <taxon>Metazoa</taxon>
        <taxon>Chordata</taxon>
        <taxon>Craniata</taxon>
        <taxon>Vertebrata</taxon>
        <taxon>Euteleostomi</taxon>
        <taxon>Archelosauria</taxon>
        <taxon>Archosauria</taxon>
        <taxon>Dinosauria</taxon>
        <taxon>Saurischia</taxon>
        <taxon>Theropoda</taxon>
        <taxon>Coelurosauria</taxon>
        <taxon>Aves</taxon>
        <taxon>Palaeognathae</taxon>
        <taxon>Tinamiformes</taxon>
        <taxon>Tinamidae</taxon>
        <taxon>Nothoprocta</taxon>
    </lineage>
</organism>
<dbReference type="Proteomes" id="UP000694420">
    <property type="component" value="Unplaced"/>
</dbReference>
<dbReference type="Ensembl" id="ENSNPET00000013492.1">
    <property type="protein sequence ID" value="ENSNPEP00000013163.1"/>
    <property type="gene ID" value="ENSNPEG00000009832.1"/>
</dbReference>
<dbReference type="AlphaFoldDB" id="A0A8C6ZHM0"/>
<keyword evidence="1" id="KW-1015">Disulfide bond</keyword>
<accession>A0A8C6ZHM0</accession>
<dbReference type="PROSITE" id="PS50869">
    <property type="entry name" value="BRICHOS"/>
    <property type="match status" value="1"/>
</dbReference>
<dbReference type="SMART" id="SM01039">
    <property type="entry name" value="BRICHOS"/>
    <property type="match status" value="1"/>
</dbReference>
<reference evidence="3" key="2">
    <citation type="submission" date="2025-09" db="UniProtKB">
        <authorList>
            <consortium name="Ensembl"/>
        </authorList>
    </citation>
    <scope>IDENTIFICATION</scope>
</reference>
<protein>
    <submittedName>
        <fullName evidence="3">Gastrokine 1</fullName>
    </submittedName>
</protein>
<dbReference type="PANTHER" id="PTHR16483">
    <property type="entry name" value="GASTROKINE 1"/>
    <property type="match status" value="1"/>
</dbReference>
<dbReference type="Pfam" id="PF04089">
    <property type="entry name" value="BRICHOS"/>
    <property type="match status" value="1"/>
</dbReference>
<dbReference type="InterPro" id="IPR051772">
    <property type="entry name" value="Gastrokine"/>
</dbReference>
<keyword evidence="4" id="KW-1185">Reference proteome</keyword>
<feature type="domain" description="BRICHOS" evidence="2">
    <location>
        <begin position="30"/>
        <end position="121"/>
    </location>
</feature>
<evidence type="ECO:0000256" key="1">
    <source>
        <dbReference type="ARBA" id="ARBA00023157"/>
    </source>
</evidence>
<sequence>KKNQKDQNEGYPHQSLRTDKKNLVAHIDTYHGFNSWSSVWDFSAGFVATRLFSKKTCVISKINRDTLPFIVLAPSPLSGELAQPSPAPEYNYVVSRRRVTNLAPYGKPIQALCRGVPTYLALPATRQHCSITHRYYQLTCYCRSDFLLNPQQADWQDSGLFTF</sequence>
<dbReference type="Gene3D" id="3.30.390.150">
    <property type="match status" value="1"/>
</dbReference>
<dbReference type="InterPro" id="IPR007084">
    <property type="entry name" value="BRICHOS_dom"/>
</dbReference>